<dbReference type="EMBL" id="BAABHY010000001">
    <property type="protein sequence ID" value="GAA5103778.1"/>
    <property type="molecule type" value="Genomic_DNA"/>
</dbReference>
<proteinExistence type="predicted"/>
<name>A0ABP9MXX5_9GAMM</name>
<protein>
    <submittedName>
        <fullName evidence="1">Uncharacterized protein</fullName>
    </submittedName>
</protein>
<reference evidence="2" key="1">
    <citation type="journal article" date="2019" name="Int. J. Syst. Evol. Microbiol.">
        <title>The Global Catalogue of Microorganisms (GCM) 10K type strain sequencing project: providing services to taxonomists for standard genome sequencing and annotation.</title>
        <authorList>
            <consortium name="The Broad Institute Genomics Platform"/>
            <consortium name="The Broad Institute Genome Sequencing Center for Infectious Disease"/>
            <person name="Wu L."/>
            <person name="Ma J."/>
        </authorList>
    </citation>
    <scope>NUCLEOTIDE SEQUENCE [LARGE SCALE GENOMIC DNA]</scope>
    <source>
        <strain evidence="2">JCM 18050</strain>
    </source>
</reference>
<keyword evidence="2" id="KW-1185">Reference proteome</keyword>
<comment type="caution">
    <text evidence="1">The sequence shown here is derived from an EMBL/GenBank/DDBJ whole genome shotgun (WGS) entry which is preliminary data.</text>
</comment>
<evidence type="ECO:0000313" key="2">
    <source>
        <dbReference type="Proteomes" id="UP001500171"/>
    </source>
</evidence>
<accession>A0ABP9MXX5</accession>
<evidence type="ECO:0000313" key="1">
    <source>
        <dbReference type="EMBL" id="GAA5103778.1"/>
    </source>
</evidence>
<dbReference type="Proteomes" id="UP001500171">
    <property type="component" value="Unassembled WGS sequence"/>
</dbReference>
<gene>
    <name evidence="1" type="ORF">GCM10023211_00530</name>
</gene>
<organism evidence="1 2">
    <name type="scientific">Orbus sasakiae</name>
    <dbReference type="NCBI Taxonomy" id="1078475"/>
    <lineage>
        <taxon>Bacteria</taxon>
        <taxon>Pseudomonadati</taxon>
        <taxon>Pseudomonadota</taxon>
        <taxon>Gammaproteobacteria</taxon>
        <taxon>Orbales</taxon>
        <taxon>Orbaceae</taxon>
        <taxon>Orbus</taxon>
    </lineage>
</organism>
<sequence length="50" mass="5799">MVFYEYSVKALESIHDVQSYLESGKLDVKGKSLYHFATITRQLIYHANTC</sequence>